<proteinExistence type="predicted"/>
<organism evidence="1 2">
    <name type="scientific">Prorocentrum cordatum</name>
    <dbReference type="NCBI Taxonomy" id="2364126"/>
    <lineage>
        <taxon>Eukaryota</taxon>
        <taxon>Sar</taxon>
        <taxon>Alveolata</taxon>
        <taxon>Dinophyceae</taxon>
        <taxon>Prorocentrales</taxon>
        <taxon>Prorocentraceae</taxon>
        <taxon>Prorocentrum</taxon>
    </lineage>
</organism>
<dbReference type="Proteomes" id="UP001189429">
    <property type="component" value="Unassembled WGS sequence"/>
</dbReference>
<gene>
    <name evidence="1" type="ORF">PCOR1329_LOCUS61345</name>
</gene>
<evidence type="ECO:0000313" key="2">
    <source>
        <dbReference type="Proteomes" id="UP001189429"/>
    </source>
</evidence>
<name>A0ABN9VXW8_9DINO</name>
<protein>
    <submittedName>
        <fullName evidence="1">Uncharacterized protein</fullName>
    </submittedName>
</protein>
<sequence length="479" mass="53663">MHINFCKEANCGRCKYIRLGDSWRTKTPLLQPQWKLDVSCLEVSMKKLVDQSWLEECFDDDGRWQGLGCIACSAARPKLSKGSPANARSFADFNVSSANACQMSNLMRHHAMDTHKDAVMSFLGMPAKYDEFRGSPRLEEFKAVFDAISTGTAPSAGIDGVGDKNKIVKMTFCLAEALTRQDRAFMRDALMSSHRRDESGGRLAIRCSATTSSLACRVFHQSTQRHFGTGATNITMATEKAWREFATVNYGCPRPKQSIGILQYDEDFFNHLRTIHRQLVIDSASDERTFKVDQKMADALEKYIMGKRGIIHLIGCSDVFGDWFEDFVKVMSPDEALGGLVRNLGMAKHRFSSITKRLGRFVGKIGAVFLTAQKIRTARAGRAEADVAEQFLAGFREDEYLLLSMMSDAADEAYCFTTFTDAEDMDVAIQADEVANFVENIEYLFLEKNAHKLTYTYTSFAISQLAKTVNVNAGKAKRY</sequence>
<reference evidence="1" key="1">
    <citation type="submission" date="2023-10" db="EMBL/GenBank/DDBJ databases">
        <authorList>
            <person name="Chen Y."/>
            <person name="Shah S."/>
            <person name="Dougan E. K."/>
            <person name="Thang M."/>
            <person name="Chan C."/>
        </authorList>
    </citation>
    <scope>NUCLEOTIDE SEQUENCE [LARGE SCALE GENOMIC DNA]</scope>
</reference>
<evidence type="ECO:0000313" key="1">
    <source>
        <dbReference type="EMBL" id="CAK0877227.1"/>
    </source>
</evidence>
<accession>A0ABN9VXW8</accession>
<dbReference type="EMBL" id="CAUYUJ010017716">
    <property type="protein sequence ID" value="CAK0877227.1"/>
    <property type="molecule type" value="Genomic_DNA"/>
</dbReference>
<comment type="caution">
    <text evidence="1">The sequence shown here is derived from an EMBL/GenBank/DDBJ whole genome shotgun (WGS) entry which is preliminary data.</text>
</comment>
<keyword evidence="2" id="KW-1185">Reference proteome</keyword>